<dbReference type="PROSITE" id="PS50977">
    <property type="entry name" value="HTH_TETR_2"/>
    <property type="match status" value="1"/>
</dbReference>
<dbReference type="RefSeq" id="WP_276214865.1">
    <property type="nucleotide sequence ID" value="NZ_JARJLR010000246.1"/>
</dbReference>
<proteinExistence type="predicted"/>
<dbReference type="EMBL" id="JARJLR010000246">
    <property type="protein sequence ID" value="MDF3843012.1"/>
    <property type="molecule type" value="Genomic_DNA"/>
</dbReference>
<dbReference type="GO" id="GO:0000976">
    <property type="term" value="F:transcription cis-regulatory region binding"/>
    <property type="evidence" value="ECO:0007669"/>
    <property type="project" value="TreeGrafter"/>
</dbReference>
<dbReference type="InterPro" id="IPR009057">
    <property type="entry name" value="Homeodomain-like_sf"/>
</dbReference>
<dbReference type="GO" id="GO:0003700">
    <property type="term" value="F:DNA-binding transcription factor activity"/>
    <property type="evidence" value="ECO:0007669"/>
    <property type="project" value="TreeGrafter"/>
</dbReference>
<dbReference type="Proteomes" id="UP001220662">
    <property type="component" value="Unassembled WGS sequence"/>
</dbReference>
<gene>
    <name evidence="6" type="ORF">P3W55_14970</name>
</gene>
<comment type="caution">
    <text evidence="6">The sequence shown here is derived from an EMBL/GenBank/DDBJ whole genome shotgun (WGS) entry which is preliminary data.</text>
</comment>
<keyword evidence="1" id="KW-0805">Transcription regulation</keyword>
<dbReference type="InterPro" id="IPR050109">
    <property type="entry name" value="HTH-type_TetR-like_transc_reg"/>
</dbReference>
<evidence type="ECO:0000256" key="1">
    <source>
        <dbReference type="ARBA" id="ARBA00023015"/>
    </source>
</evidence>
<sequence length="205" mass="22771">MNRLTREQSRDLTQQKLRQAALSEFAANGFAGASIDRIAETAGFSRGAFYANYKGKHEILLELLRELSEREVGRWRLLVEEHAGQADFFQVIAERFAALIDETPWGLFAVEVRLQARRDTQFASEYQHYLSGISSSIGELIAVNFEKAGKRPPADLEQMTHAFHSLALGLVLSMDGSRTRDARAAGLIVAHFLQGLLLLPAGESP</sequence>
<dbReference type="PRINTS" id="PR00455">
    <property type="entry name" value="HTHTETR"/>
</dbReference>
<protein>
    <submittedName>
        <fullName evidence="6">TetR/AcrR family transcriptional regulator</fullName>
    </submittedName>
</protein>
<evidence type="ECO:0000259" key="5">
    <source>
        <dbReference type="PROSITE" id="PS50977"/>
    </source>
</evidence>
<accession>A0AAW6P915</accession>
<evidence type="ECO:0000256" key="4">
    <source>
        <dbReference type="PROSITE-ProRule" id="PRU00335"/>
    </source>
</evidence>
<dbReference type="AlphaFoldDB" id="A0AAW6P915"/>
<evidence type="ECO:0000256" key="2">
    <source>
        <dbReference type="ARBA" id="ARBA00023125"/>
    </source>
</evidence>
<reference evidence="6" key="1">
    <citation type="submission" date="2023-03" db="EMBL/GenBank/DDBJ databases">
        <title>Draft assemblies of triclosan tolerant bacteria isolated from returned activated sludge.</title>
        <authorList>
            <person name="Van Hamelsveld S."/>
        </authorList>
    </citation>
    <scope>NUCLEOTIDE SEQUENCE</scope>
    <source>
        <strain evidence="6">GW210015_S63</strain>
    </source>
</reference>
<name>A0AAW6P915_9PSED</name>
<evidence type="ECO:0000313" key="6">
    <source>
        <dbReference type="EMBL" id="MDF3843012.1"/>
    </source>
</evidence>
<keyword evidence="2 4" id="KW-0238">DNA-binding</keyword>
<organism evidence="6 7">
    <name type="scientific">Pseudomonas citronellolis</name>
    <dbReference type="NCBI Taxonomy" id="53408"/>
    <lineage>
        <taxon>Bacteria</taxon>
        <taxon>Pseudomonadati</taxon>
        <taxon>Pseudomonadota</taxon>
        <taxon>Gammaproteobacteria</taxon>
        <taxon>Pseudomonadales</taxon>
        <taxon>Pseudomonadaceae</taxon>
        <taxon>Pseudomonas</taxon>
    </lineage>
</organism>
<dbReference type="InterPro" id="IPR001647">
    <property type="entry name" value="HTH_TetR"/>
</dbReference>
<keyword evidence="3" id="KW-0804">Transcription</keyword>
<dbReference type="PANTHER" id="PTHR30055">
    <property type="entry name" value="HTH-TYPE TRANSCRIPTIONAL REGULATOR RUTR"/>
    <property type="match status" value="1"/>
</dbReference>
<feature type="DNA-binding region" description="H-T-H motif" evidence="4">
    <location>
        <begin position="34"/>
        <end position="53"/>
    </location>
</feature>
<dbReference type="Gene3D" id="1.10.357.10">
    <property type="entry name" value="Tetracycline Repressor, domain 2"/>
    <property type="match status" value="1"/>
</dbReference>
<evidence type="ECO:0000313" key="7">
    <source>
        <dbReference type="Proteomes" id="UP001220662"/>
    </source>
</evidence>
<dbReference type="SUPFAM" id="SSF46689">
    <property type="entry name" value="Homeodomain-like"/>
    <property type="match status" value="1"/>
</dbReference>
<evidence type="ECO:0000256" key="3">
    <source>
        <dbReference type="ARBA" id="ARBA00023163"/>
    </source>
</evidence>
<dbReference type="PANTHER" id="PTHR30055:SF234">
    <property type="entry name" value="HTH-TYPE TRANSCRIPTIONAL REGULATOR BETI"/>
    <property type="match status" value="1"/>
</dbReference>
<feature type="domain" description="HTH tetR-type" evidence="5">
    <location>
        <begin position="11"/>
        <end position="71"/>
    </location>
</feature>
<dbReference type="Pfam" id="PF00440">
    <property type="entry name" value="TetR_N"/>
    <property type="match status" value="1"/>
</dbReference>